<protein>
    <submittedName>
        <fullName evidence="7">Squamosa promoter-binding-like protein</fullName>
    </submittedName>
</protein>
<dbReference type="SUPFAM" id="SSF103612">
    <property type="entry name" value="SBT domain"/>
    <property type="match status" value="1"/>
</dbReference>
<dbReference type="PROSITE" id="PS51141">
    <property type="entry name" value="ZF_SBP"/>
    <property type="match status" value="1"/>
</dbReference>
<evidence type="ECO:0000256" key="2">
    <source>
        <dbReference type="ARBA" id="ARBA00022771"/>
    </source>
</evidence>
<keyword evidence="2 4" id="KW-0863">Zinc-finger</keyword>
<evidence type="ECO:0000256" key="5">
    <source>
        <dbReference type="SAM" id="MobiDB-lite"/>
    </source>
</evidence>
<dbReference type="Gene3D" id="4.10.1100.10">
    <property type="entry name" value="Transcription factor, SBP-box domain"/>
    <property type="match status" value="1"/>
</dbReference>
<dbReference type="AlphaFoldDB" id="A0AAD8MY11"/>
<evidence type="ECO:0000259" key="6">
    <source>
        <dbReference type="PROSITE" id="PS51141"/>
    </source>
</evidence>
<organism evidence="7 8">
    <name type="scientific">Heracleum sosnowskyi</name>
    <dbReference type="NCBI Taxonomy" id="360622"/>
    <lineage>
        <taxon>Eukaryota</taxon>
        <taxon>Viridiplantae</taxon>
        <taxon>Streptophyta</taxon>
        <taxon>Embryophyta</taxon>
        <taxon>Tracheophyta</taxon>
        <taxon>Spermatophyta</taxon>
        <taxon>Magnoliopsida</taxon>
        <taxon>eudicotyledons</taxon>
        <taxon>Gunneridae</taxon>
        <taxon>Pentapetalae</taxon>
        <taxon>asterids</taxon>
        <taxon>campanulids</taxon>
        <taxon>Apiales</taxon>
        <taxon>Apiaceae</taxon>
        <taxon>Apioideae</taxon>
        <taxon>apioid superclade</taxon>
        <taxon>Tordylieae</taxon>
        <taxon>Tordyliinae</taxon>
        <taxon>Heracleum</taxon>
    </lineage>
</organism>
<accession>A0AAD8MY11</accession>
<dbReference type="PANTHER" id="PTHR31251">
    <property type="entry name" value="SQUAMOSA PROMOTER-BINDING-LIKE PROTEIN 4"/>
    <property type="match status" value="1"/>
</dbReference>
<reference evidence="7" key="1">
    <citation type="submission" date="2023-02" db="EMBL/GenBank/DDBJ databases">
        <title>Genome of toxic invasive species Heracleum sosnowskyi carries increased number of genes despite the absence of recent whole-genome duplications.</title>
        <authorList>
            <person name="Schelkunov M."/>
            <person name="Shtratnikova V."/>
            <person name="Makarenko M."/>
            <person name="Klepikova A."/>
            <person name="Omelchenko D."/>
            <person name="Novikova G."/>
            <person name="Obukhova E."/>
            <person name="Bogdanov V."/>
            <person name="Penin A."/>
            <person name="Logacheva M."/>
        </authorList>
    </citation>
    <scope>NUCLEOTIDE SEQUENCE</scope>
    <source>
        <strain evidence="7">Hsosn_3</strain>
        <tissue evidence="7">Leaf</tissue>
    </source>
</reference>
<proteinExistence type="predicted"/>
<dbReference type="EMBL" id="JAUIZM010000004">
    <property type="protein sequence ID" value="KAK1389299.1"/>
    <property type="molecule type" value="Genomic_DNA"/>
</dbReference>
<dbReference type="Pfam" id="PF03110">
    <property type="entry name" value="SBP"/>
    <property type="match status" value="1"/>
</dbReference>
<dbReference type="Proteomes" id="UP001237642">
    <property type="component" value="Unassembled WGS sequence"/>
</dbReference>
<dbReference type="GO" id="GO:0008270">
    <property type="term" value="F:zinc ion binding"/>
    <property type="evidence" value="ECO:0007669"/>
    <property type="project" value="UniProtKB-KW"/>
</dbReference>
<reference evidence="7" key="2">
    <citation type="submission" date="2023-05" db="EMBL/GenBank/DDBJ databases">
        <authorList>
            <person name="Schelkunov M.I."/>
        </authorList>
    </citation>
    <scope>NUCLEOTIDE SEQUENCE</scope>
    <source>
        <strain evidence="7">Hsosn_3</strain>
        <tissue evidence="7">Leaf</tissue>
    </source>
</reference>
<feature type="region of interest" description="Disordered" evidence="5">
    <location>
        <begin position="129"/>
        <end position="174"/>
    </location>
</feature>
<evidence type="ECO:0000313" key="8">
    <source>
        <dbReference type="Proteomes" id="UP001237642"/>
    </source>
</evidence>
<gene>
    <name evidence="7" type="ORF">POM88_017477</name>
</gene>
<dbReference type="InterPro" id="IPR036893">
    <property type="entry name" value="SBP_sf"/>
</dbReference>
<keyword evidence="8" id="KW-1185">Reference proteome</keyword>
<dbReference type="InterPro" id="IPR004333">
    <property type="entry name" value="SBP_dom"/>
</dbReference>
<dbReference type="GO" id="GO:0005634">
    <property type="term" value="C:nucleus"/>
    <property type="evidence" value="ECO:0007669"/>
    <property type="project" value="InterPro"/>
</dbReference>
<keyword evidence="1" id="KW-0479">Metal-binding</keyword>
<dbReference type="GO" id="GO:0003677">
    <property type="term" value="F:DNA binding"/>
    <property type="evidence" value="ECO:0007669"/>
    <property type="project" value="InterPro"/>
</dbReference>
<keyword evidence="3" id="KW-0862">Zinc</keyword>
<feature type="compositionally biased region" description="Basic and acidic residues" evidence="5">
    <location>
        <begin position="132"/>
        <end position="141"/>
    </location>
</feature>
<dbReference type="PANTHER" id="PTHR31251:SF226">
    <property type="entry name" value="SQUAMOSA PROMOTER-BINDING-LIKE PROTEIN 6"/>
    <property type="match status" value="1"/>
</dbReference>
<evidence type="ECO:0000313" key="7">
    <source>
        <dbReference type="EMBL" id="KAK1389299.1"/>
    </source>
</evidence>
<comment type="caution">
    <text evidence="7">The sequence shown here is derived from an EMBL/GenBank/DDBJ whole genome shotgun (WGS) entry which is preliminary data.</text>
</comment>
<dbReference type="InterPro" id="IPR044817">
    <property type="entry name" value="SBP-like"/>
</dbReference>
<sequence>MTSENHSKPADINKPSITFTFQKAVEGDGVSGVGFEKGSRTKEAAVLTAAYGTVAPPQCQVESCCVDLSNEKYYRRHKVCQLHAKALVVILAGKQQRFCQQCSRFHELIEFDNAKRSCRRRLAGHNERRRKCSSETHKEASKPQLKGSGGRRQADERGSALPGKSSSEKYFRIC</sequence>
<evidence type="ECO:0000256" key="1">
    <source>
        <dbReference type="ARBA" id="ARBA00022723"/>
    </source>
</evidence>
<evidence type="ECO:0000256" key="3">
    <source>
        <dbReference type="ARBA" id="ARBA00022833"/>
    </source>
</evidence>
<name>A0AAD8MY11_9APIA</name>
<evidence type="ECO:0000256" key="4">
    <source>
        <dbReference type="PROSITE-ProRule" id="PRU00470"/>
    </source>
</evidence>
<feature type="domain" description="SBP-type" evidence="6">
    <location>
        <begin position="56"/>
        <end position="132"/>
    </location>
</feature>